<protein>
    <submittedName>
        <fullName evidence="1">Uncharacterized protein</fullName>
    </submittedName>
</protein>
<evidence type="ECO:0000313" key="1">
    <source>
        <dbReference type="EMBL" id="CAH1965011.1"/>
    </source>
</evidence>
<dbReference type="EMBL" id="CAKOFQ010006721">
    <property type="protein sequence ID" value="CAH1965011.1"/>
    <property type="molecule type" value="Genomic_DNA"/>
</dbReference>
<name>A0A9P0K414_ACAOB</name>
<dbReference type="Proteomes" id="UP001152888">
    <property type="component" value="Unassembled WGS sequence"/>
</dbReference>
<reference evidence="1" key="1">
    <citation type="submission" date="2022-03" db="EMBL/GenBank/DDBJ databases">
        <authorList>
            <person name="Sayadi A."/>
        </authorList>
    </citation>
    <scope>NUCLEOTIDE SEQUENCE</scope>
</reference>
<gene>
    <name evidence="1" type="ORF">ACAOBT_LOCUS6116</name>
</gene>
<accession>A0A9P0K414</accession>
<sequence>MKKTFSKMTFKFAATRSFFGKLESEMTVSSAVDFQKTYVEKCCKYDTAGIGSRVHFVFVVLEMASCV</sequence>
<organism evidence="1 2">
    <name type="scientific">Acanthoscelides obtectus</name>
    <name type="common">Bean weevil</name>
    <name type="synonym">Bruchus obtectus</name>
    <dbReference type="NCBI Taxonomy" id="200917"/>
    <lineage>
        <taxon>Eukaryota</taxon>
        <taxon>Metazoa</taxon>
        <taxon>Ecdysozoa</taxon>
        <taxon>Arthropoda</taxon>
        <taxon>Hexapoda</taxon>
        <taxon>Insecta</taxon>
        <taxon>Pterygota</taxon>
        <taxon>Neoptera</taxon>
        <taxon>Endopterygota</taxon>
        <taxon>Coleoptera</taxon>
        <taxon>Polyphaga</taxon>
        <taxon>Cucujiformia</taxon>
        <taxon>Chrysomeloidea</taxon>
        <taxon>Chrysomelidae</taxon>
        <taxon>Bruchinae</taxon>
        <taxon>Bruchini</taxon>
        <taxon>Acanthoscelides</taxon>
    </lineage>
</organism>
<comment type="caution">
    <text evidence="1">The sequence shown here is derived from an EMBL/GenBank/DDBJ whole genome shotgun (WGS) entry which is preliminary data.</text>
</comment>
<proteinExistence type="predicted"/>
<dbReference type="AlphaFoldDB" id="A0A9P0K414"/>
<keyword evidence="2" id="KW-1185">Reference proteome</keyword>
<evidence type="ECO:0000313" key="2">
    <source>
        <dbReference type="Proteomes" id="UP001152888"/>
    </source>
</evidence>